<dbReference type="eggNOG" id="COG1486">
    <property type="taxonomic scope" value="Bacteria"/>
</dbReference>
<accession>V6Z4K6</accession>
<dbReference type="EMBL" id="ANQC01000073">
    <property type="protein sequence ID" value="ESV54539.1"/>
    <property type="molecule type" value="Genomic_DNA"/>
</dbReference>
<dbReference type="Pfam" id="PF02056">
    <property type="entry name" value="Glyco_hydro_4"/>
    <property type="match status" value="1"/>
</dbReference>
<comment type="caution">
    <text evidence="2">The sequence shown here is derived from an EMBL/GenBank/DDBJ whole genome shotgun (WGS) entry which is preliminary data.</text>
</comment>
<evidence type="ECO:0000313" key="3">
    <source>
        <dbReference type="Proteomes" id="UP000018482"/>
    </source>
</evidence>
<dbReference type="InterPro" id="IPR036291">
    <property type="entry name" value="NAD(P)-bd_dom_sf"/>
</dbReference>
<sequence length="53" mass="6053">MKTLKLVTIGGGSSYTPELVEGMILRSKELPISEWWFVDIPEGQEKLEMLSVW</sequence>
<reference evidence="2 3" key="1">
    <citation type="submission" date="2013-05" db="EMBL/GenBank/DDBJ databases">
        <authorList>
            <person name="Richards V.P."/>
            <person name="Durkin S.A.S."/>
            <person name="Kim M."/>
            <person name="Pavinski Bitar P.D."/>
            <person name="Stanhope M.J."/>
            <person name="Town C.D."/>
            <person name="Venter J.C."/>
        </authorList>
    </citation>
    <scope>NUCLEOTIDE SEQUENCE [LARGE SCALE GENOMIC DNA]</scope>
    <source>
        <strain evidence="2 3">LMG 14747</strain>
    </source>
</reference>
<dbReference type="GO" id="GO:0005975">
    <property type="term" value="P:carbohydrate metabolic process"/>
    <property type="evidence" value="ECO:0007669"/>
    <property type="project" value="InterPro"/>
</dbReference>
<dbReference type="AlphaFoldDB" id="V6Z4K6"/>
<organism evidence="2 3">
    <name type="scientific">Streptococcus agalactiae LMG 14747</name>
    <dbReference type="NCBI Taxonomy" id="1154860"/>
    <lineage>
        <taxon>Bacteria</taxon>
        <taxon>Bacillati</taxon>
        <taxon>Bacillota</taxon>
        <taxon>Bacilli</taxon>
        <taxon>Lactobacillales</taxon>
        <taxon>Streptococcaceae</taxon>
        <taxon>Streptococcus</taxon>
    </lineage>
</organism>
<dbReference type="Proteomes" id="UP000018482">
    <property type="component" value="Unassembled WGS sequence"/>
</dbReference>
<dbReference type="InterPro" id="IPR001088">
    <property type="entry name" value="Glyco_hydro_4"/>
</dbReference>
<gene>
    <name evidence="2" type="ORF">SAG0136_04605</name>
</gene>
<proteinExistence type="predicted"/>
<evidence type="ECO:0000313" key="2">
    <source>
        <dbReference type="EMBL" id="ESV54539.1"/>
    </source>
</evidence>
<keyword evidence="1" id="KW-0520">NAD</keyword>
<dbReference type="SUPFAM" id="SSF51735">
    <property type="entry name" value="NAD(P)-binding Rossmann-fold domains"/>
    <property type="match status" value="1"/>
</dbReference>
<protein>
    <submittedName>
        <fullName evidence="2">Alpha-galactosidase</fullName>
    </submittedName>
</protein>
<evidence type="ECO:0000256" key="1">
    <source>
        <dbReference type="ARBA" id="ARBA00023027"/>
    </source>
</evidence>
<name>V6Z4K6_STRAG</name>
<dbReference type="Gene3D" id="3.40.50.720">
    <property type="entry name" value="NAD(P)-binding Rossmann-like Domain"/>
    <property type="match status" value="1"/>
</dbReference>
<dbReference type="GO" id="GO:0004553">
    <property type="term" value="F:hydrolase activity, hydrolyzing O-glycosyl compounds"/>
    <property type="evidence" value="ECO:0007669"/>
    <property type="project" value="InterPro"/>
</dbReference>